<name>C5CIV7_KOSOT</name>
<comment type="similarity">
    <text evidence="7">Belongs to the ATPase delta chain family.</text>
</comment>
<proteinExistence type="inferred from homology"/>
<evidence type="ECO:0000256" key="3">
    <source>
        <dbReference type="ARBA" id="ARBA00022781"/>
    </source>
</evidence>
<comment type="function">
    <text evidence="7">This protein is part of the stalk that links CF(0) to CF(1). It either transmits conformational changes from CF(0) to CF(1) or is implicated in proton conduction.</text>
</comment>
<evidence type="ECO:0000256" key="4">
    <source>
        <dbReference type="ARBA" id="ARBA00023065"/>
    </source>
</evidence>
<protein>
    <recommendedName>
        <fullName evidence="7">ATP synthase subunit delta</fullName>
    </recommendedName>
    <alternativeName>
        <fullName evidence="7">ATP synthase F(1) sector subunit delta</fullName>
    </alternativeName>
    <alternativeName>
        <fullName evidence="7">F-type ATPase subunit delta</fullName>
        <shortName evidence="7">F-ATPase subunit delta</shortName>
    </alternativeName>
</protein>
<evidence type="ECO:0000256" key="2">
    <source>
        <dbReference type="ARBA" id="ARBA00022448"/>
    </source>
</evidence>
<dbReference type="eggNOG" id="COG0712">
    <property type="taxonomic scope" value="Bacteria"/>
</dbReference>
<dbReference type="Pfam" id="PF00213">
    <property type="entry name" value="OSCP"/>
    <property type="match status" value="1"/>
</dbReference>
<dbReference type="SUPFAM" id="SSF47928">
    <property type="entry name" value="N-terminal domain of the delta subunit of the F1F0-ATP synthase"/>
    <property type="match status" value="1"/>
</dbReference>
<evidence type="ECO:0000256" key="5">
    <source>
        <dbReference type="ARBA" id="ARBA00023136"/>
    </source>
</evidence>
<reference evidence="8 9" key="1">
    <citation type="submission" date="2009-06" db="EMBL/GenBank/DDBJ databases">
        <title>Complete sequence of Thermotogales bacterium TBF 19.5.1.</title>
        <authorList>
            <consortium name="US DOE Joint Genome Institute"/>
            <person name="Lucas S."/>
            <person name="Copeland A."/>
            <person name="Lapidus A."/>
            <person name="Glavina del Rio T."/>
            <person name="Tice H."/>
            <person name="Bruce D."/>
            <person name="Goodwin L."/>
            <person name="Pitluck S."/>
            <person name="Chertkov O."/>
            <person name="Brettin T."/>
            <person name="Detter J.C."/>
            <person name="Han C."/>
            <person name="Schmutz J."/>
            <person name="Larimer F."/>
            <person name="Land M."/>
            <person name="Hauser L."/>
            <person name="Kyrpides N."/>
            <person name="Ovchinnikova G."/>
            <person name="Noll K."/>
        </authorList>
    </citation>
    <scope>NUCLEOTIDE SEQUENCE [LARGE SCALE GENOMIC DNA]</scope>
    <source>
        <strain evidence="9">ATCC BAA-1733 / DSM 21960 / TBF 19.5.1</strain>
    </source>
</reference>
<dbReference type="PANTHER" id="PTHR11910">
    <property type="entry name" value="ATP SYNTHASE DELTA CHAIN"/>
    <property type="match status" value="1"/>
</dbReference>
<dbReference type="GO" id="GO:0005886">
    <property type="term" value="C:plasma membrane"/>
    <property type="evidence" value="ECO:0007669"/>
    <property type="project" value="UniProtKB-SubCell"/>
</dbReference>
<evidence type="ECO:0000256" key="7">
    <source>
        <dbReference type="HAMAP-Rule" id="MF_01416"/>
    </source>
</evidence>
<evidence type="ECO:0000313" key="9">
    <source>
        <dbReference type="Proteomes" id="UP000002382"/>
    </source>
</evidence>
<accession>C5CIV7</accession>
<reference evidence="8 9" key="2">
    <citation type="journal article" date="2011" name="J. Bacteriol.">
        <title>Genome Sequence of Kosmotoga olearia Strain TBF 19.5.1, a Thermophilic Bacterium with a Wide Growth Temperature Range, Isolated from the Troll B Oil Platform in the North Sea.</title>
        <authorList>
            <person name="Swithers K.S."/>
            <person name="Dipippo J.L."/>
            <person name="Bruce D.C."/>
            <person name="Detter C."/>
            <person name="Tapia R."/>
            <person name="Han S."/>
            <person name="Goodwin L.A."/>
            <person name="Han J."/>
            <person name="Woyke T."/>
            <person name="Pitluck S."/>
            <person name="Pennacchio L."/>
            <person name="Nolan M."/>
            <person name="Mikhailova N."/>
            <person name="Land M.L."/>
            <person name="Nesbo C.L."/>
            <person name="Gogarten J.P."/>
            <person name="Noll K.M."/>
        </authorList>
    </citation>
    <scope>NUCLEOTIDE SEQUENCE [LARGE SCALE GENOMIC DNA]</scope>
    <source>
        <strain evidence="9">ATCC BAA-1733 / DSM 21960 / TBF 19.5.1</strain>
    </source>
</reference>
<dbReference type="HOGENOM" id="CLU_085114_3_0_0"/>
<comment type="subunit">
    <text evidence="7">F-type ATPases have 2 components, F(1) - the catalytic core - and F(0) - the membrane proton channel. F(1) has five subunits: alpha(3), beta(3), gamma(1), delta(1), epsilon(1). F(0) has three main subunits: a(1), b(2) and c(10-14). The alpha and beta chains form an alternating ring which encloses part of the gamma chain. F(1) is attached to F(0) by a central stalk formed by the gamma and epsilon chains, while a peripheral stalk is formed by the delta and b chains.</text>
</comment>
<dbReference type="HAMAP" id="MF_01416">
    <property type="entry name" value="ATP_synth_delta_bact"/>
    <property type="match status" value="1"/>
</dbReference>
<dbReference type="Gene3D" id="1.10.520.20">
    <property type="entry name" value="N-terminal domain of the delta subunit of the F1F0-ATP synthase"/>
    <property type="match status" value="1"/>
</dbReference>
<dbReference type="OrthoDB" id="9802471at2"/>
<keyword evidence="2 7" id="KW-0813">Transport</keyword>
<keyword evidence="3 7" id="KW-0375">Hydrogen ion transport</keyword>
<dbReference type="InterPro" id="IPR026015">
    <property type="entry name" value="ATP_synth_OSCP/delta_N_sf"/>
</dbReference>
<comment type="subcellular location">
    <subcellularLocation>
        <location evidence="7">Cell inner membrane</location>
        <topology evidence="7">Peripheral membrane protein</topology>
    </subcellularLocation>
    <subcellularLocation>
        <location evidence="1">Membrane</location>
    </subcellularLocation>
</comment>
<dbReference type="STRING" id="521045.Kole_0221"/>
<keyword evidence="4 7" id="KW-0406">Ion transport</keyword>
<dbReference type="EMBL" id="CP001634">
    <property type="protein sequence ID" value="ACR78946.1"/>
    <property type="molecule type" value="Genomic_DNA"/>
</dbReference>
<keyword evidence="7" id="KW-0139">CF(1)</keyword>
<keyword evidence="7" id="KW-0997">Cell inner membrane</keyword>
<keyword evidence="5 7" id="KW-0472">Membrane</keyword>
<keyword evidence="6 7" id="KW-0066">ATP synthesis</keyword>
<sequence>MKRSLTVAYKYAKALFLMTDESERDGILELLKASSEMFSDKKAREFLQDPTFPRSEAVKLILEFLEDVPEIFKNFVVILVEKKRLLYLPTITNAYEQILDESRSKIKVLVETAVALSNEELKLLEEFIERESGMRPLFQIQIKPELIAGMVVHFQDRVLDLSASGRLKRLEYGLK</sequence>
<dbReference type="AlphaFoldDB" id="C5CIV7"/>
<dbReference type="PRINTS" id="PR00125">
    <property type="entry name" value="ATPASEDELTA"/>
</dbReference>
<gene>
    <name evidence="7" type="primary">atpH</name>
    <name evidence="8" type="ordered locus">Kole_0221</name>
</gene>
<organism evidence="8 9">
    <name type="scientific">Kosmotoga olearia (strain ATCC BAA-1733 / DSM 21960 / TBF 19.5.1)</name>
    <dbReference type="NCBI Taxonomy" id="521045"/>
    <lineage>
        <taxon>Bacteria</taxon>
        <taxon>Thermotogati</taxon>
        <taxon>Thermotogota</taxon>
        <taxon>Thermotogae</taxon>
        <taxon>Kosmotogales</taxon>
        <taxon>Kosmotogaceae</taxon>
        <taxon>Kosmotoga</taxon>
    </lineage>
</organism>
<dbReference type="InterPro" id="IPR000711">
    <property type="entry name" value="ATPase_OSCP/dsu"/>
</dbReference>
<keyword evidence="9" id="KW-1185">Reference proteome</keyword>
<comment type="function">
    <text evidence="7">F(1)F(0) ATP synthase produces ATP from ADP in the presence of a proton or sodium gradient. F-type ATPases consist of two structural domains, F(1) containing the extramembraneous catalytic core and F(0) containing the membrane proton channel, linked together by a central stalk and a peripheral stalk. During catalysis, ATP synthesis in the catalytic domain of F(1) is coupled via a rotary mechanism of the central stalk subunits to proton translocation.</text>
</comment>
<dbReference type="KEGG" id="kol:Kole_0221"/>
<dbReference type="GO" id="GO:0045259">
    <property type="term" value="C:proton-transporting ATP synthase complex"/>
    <property type="evidence" value="ECO:0007669"/>
    <property type="project" value="UniProtKB-KW"/>
</dbReference>
<evidence type="ECO:0000256" key="1">
    <source>
        <dbReference type="ARBA" id="ARBA00004370"/>
    </source>
</evidence>
<dbReference type="GO" id="GO:0046933">
    <property type="term" value="F:proton-transporting ATP synthase activity, rotational mechanism"/>
    <property type="evidence" value="ECO:0007669"/>
    <property type="project" value="UniProtKB-UniRule"/>
</dbReference>
<dbReference type="NCBIfam" id="TIGR01145">
    <property type="entry name" value="ATP_synt_delta"/>
    <property type="match status" value="1"/>
</dbReference>
<evidence type="ECO:0000256" key="6">
    <source>
        <dbReference type="ARBA" id="ARBA00023310"/>
    </source>
</evidence>
<dbReference type="Proteomes" id="UP000002382">
    <property type="component" value="Chromosome"/>
</dbReference>
<evidence type="ECO:0000313" key="8">
    <source>
        <dbReference type="EMBL" id="ACR78946.1"/>
    </source>
</evidence>
<dbReference type="RefSeq" id="WP_012744733.1">
    <property type="nucleotide sequence ID" value="NC_012785.1"/>
</dbReference>
<keyword evidence="7" id="KW-1003">Cell membrane</keyword>